<feature type="compositionally biased region" description="Low complexity" evidence="1">
    <location>
        <begin position="135"/>
        <end position="146"/>
    </location>
</feature>
<dbReference type="Proteomes" id="UP000243518">
    <property type="component" value="Unassembled WGS sequence"/>
</dbReference>
<accession>A0AAQ1JNY3</accession>
<sequence>MPNHGRAGARPSRKSQSPGGSSSRSTGRPVCQTMAEQELGLPGKRRLRKGRLPLDRRTCAPTHGRAGARPSRKMQTTGGSASALLAAPCANPWPSRSSAFPENADYGRVELPLDRRTCAPPHGRVGARPFRKMQTTGGSNSRSTGGPVRQPTAEQELGLSRQHLVFHSAKQAREWQKRDQITGAEGLPGWHP</sequence>
<feature type="region of interest" description="Disordered" evidence="1">
    <location>
        <begin position="170"/>
        <end position="192"/>
    </location>
</feature>
<evidence type="ECO:0000313" key="2">
    <source>
        <dbReference type="EMBL" id="SEF70328.1"/>
    </source>
</evidence>
<feature type="compositionally biased region" description="Basic and acidic residues" evidence="1">
    <location>
        <begin position="171"/>
        <end position="180"/>
    </location>
</feature>
<evidence type="ECO:0000256" key="1">
    <source>
        <dbReference type="SAM" id="MobiDB-lite"/>
    </source>
</evidence>
<organism evidence="2 3">
    <name type="scientific">Halopseudomonas aestusnigri</name>
    <dbReference type="NCBI Taxonomy" id="857252"/>
    <lineage>
        <taxon>Bacteria</taxon>
        <taxon>Pseudomonadati</taxon>
        <taxon>Pseudomonadota</taxon>
        <taxon>Gammaproteobacteria</taxon>
        <taxon>Pseudomonadales</taxon>
        <taxon>Pseudomonadaceae</taxon>
        <taxon>Halopseudomonas</taxon>
    </lineage>
</organism>
<gene>
    <name evidence="2" type="ORF">SAMN05216586_101722</name>
</gene>
<dbReference type="EMBL" id="FNVE01000001">
    <property type="protein sequence ID" value="SEF70328.1"/>
    <property type="molecule type" value="Genomic_DNA"/>
</dbReference>
<feature type="region of interest" description="Disordered" evidence="1">
    <location>
        <begin position="1"/>
        <end position="79"/>
    </location>
</feature>
<reference evidence="2 3" key="1">
    <citation type="submission" date="2016-10" db="EMBL/GenBank/DDBJ databases">
        <authorList>
            <person name="Varghese N."/>
            <person name="Submissions S."/>
        </authorList>
    </citation>
    <scope>NUCLEOTIDE SEQUENCE [LARGE SCALE GENOMIC DNA]</scope>
    <source>
        <strain evidence="2 3">CECT 8317</strain>
    </source>
</reference>
<comment type="caution">
    <text evidence="2">The sequence shown here is derived from an EMBL/GenBank/DDBJ whole genome shotgun (WGS) entry which is preliminary data.</text>
</comment>
<protein>
    <submittedName>
        <fullName evidence="2">Uncharacterized protein</fullName>
    </submittedName>
</protein>
<dbReference type="AlphaFoldDB" id="A0AAQ1JNY3"/>
<proteinExistence type="predicted"/>
<evidence type="ECO:0000313" key="3">
    <source>
        <dbReference type="Proteomes" id="UP000243518"/>
    </source>
</evidence>
<name>A0AAQ1JNY3_9GAMM</name>
<feature type="region of interest" description="Disordered" evidence="1">
    <location>
        <begin position="115"/>
        <end position="155"/>
    </location>
</feature>
<feature type="compositionally biased region" description="Low complexity" evidence="1">
    <location>
        <begin position="14"/>
        <end position="29"/>
    </location>
</feature>
<keyword evidence="3" id="KW-1185">Reference proteome</keyword>